<dbReference type="PANTHER" id="PTHR34236:SF1">
    <property type="entry name" value="DIMETHYL SULFOXIDE REDUCTASE TRANSCRIPTIONAL ACTIVATOR"/>
    <property type="match status" value="1"/>
</dbReference>
<evidence type="ECO:0000256" key="1">
    <source>
        <dbReference type="ARBA" id="ARBA00023015"/>
    </source>
</evidence>
<keyword evidence="1" id="KW-0805">Transcription regulation</keyword>
<dbReference type="PANTHER" id="PTHR34236">
    <property type="entry name" value="DIMETHYL SULFOXIDE REDUCTASE TRANSCRIPTIONAL ACTIVATOR"/>
    <property type="match status" value="1"/>
</dbReference>
<dbReference type="Gene3D" id="3.30.450.20">
    <property type="entry name" value="PAS domain"/>
    <property type="match status" value="3"/>
</dbReference>
<dbReference type="InterPro" id="IPR013767">
    <property type="entry name" value="PAS_fold"/>
</dbReference>
<dbReference type="GO" id="GO:0006355">
    <property type="term" value="P:regulation of DNA-templated transcription"/>
    <property type="evidence" value="ECO:0007669"/>
    <property type="project" value="InterPro"/>
</dbReference>
<name>A0A4D6HT18_9EURY</name>
<dbReference type="InterPro" id="IPR003018">
    <property type="entry name" value="GAF"/>
</dbReference>
<evidence type="ECO:0000259" key="4">
    <source>
        <dbReference type="PROSITE" id="PS50112"/>
    </source>
</evidence>
<dbReference type="EMBL" id="CP031306">
    <property type="protein sequence ID" value="QCC56342.1"/>
    <property type="molecule type" value="Genomic_DNA"/>
</dbReference>
<dbReference type="Gene3D" id="3.30.450.40">
    <property type="match status" value="3"/>
</dbReference>
<dbReference type="Pfam" id="PF00989">
    <property type="entry name" value="PAS"/>
    <property type="match status" value="2"/>
</dbReference>
<proteinExistence type="predicted"/>
<protein>
    <submittedName>
        <fullName evidence="5">PAS domain S-box protein</fullName>
    </submittedName>
</protein>
<accession>A0A4D6HT18</accession>
<evidence type="ECO:0000256" key="2">
    <source>
        <dbReference type="ARBA" id="ARBA00023163"/>
    </source>
</evidence>
<dbReference type="Pfam" id="PF13426">
    <property type="entry name" value="PAS_9"/>
    <property type="match status" value="1"/>
</dbReference>
<dbReference type="CDD" id="cd00130">
    <property type="entry name" value="PAS"/>
    <property type="match status" value="3"/>
</dbReference>
<dbReference type="InterPro" id="IPR029016">
    <property type="entry name" value="GAF-like_dom_sf"/>
</dbReference>
<dbReference type="Proteomes" id="UP000296822">
    <property type="component" value="Plasmid unnamed1"/>
</dbReference>
<dbReference type="KEGG" id="nbg:DV706_17540"/>
<evidence type="ECO:0000313" key="5">
    <source>
        <dbReference type="EMBL" id="QCC56342.1"/>
    </source>
</evidence>
<dbReference type="InterPro" id="IPR000014">
    <property type="entry name" value="PAS"/>
</dbReference>
<dbReference type="SUPFAM" id="SSF55785">
    <property type="entry name" value="PYP-like sensor domain (PAS domain)"/>
    <property type="match status" value="3"/>
</dbReference>
<dbReference type="InterPro" id="IPR007050">
    <property type="entry name" value="HTH_bacterioopsin"/>
</dbReference>
<evidence type="ECO:0000313" key="6">
    <source>
        <dbReference type="Proteomes" id="UP000296822"/>
    </source>
</evidence>
<gene>
    <name evidence="5" type="ORF">DV706_17540</name>
</gene>
<dbReference type="InterPro" id="IPR031803">
    <property type="entry name" value="BAT_GAF/HTH-assoc"/>
</dbReference>
<dbReference type="AlphaFoldDB" id="A0A4D6HT18"/>
<dbReference type="SMART" id="SM00091">
    <property type="entry name" value="PAS"/>
    <property type="match status" value="3"/>
</dbReference>
<reference evidence="5 6" key="1">
    <citation type="journal article" date="2019" name="Nat. Commun.">
        <title>A new type of DNA phosphorothioation-based antiviral system in archaea.</title>
        <authorList>
            <person name="Xiong L."/>
            <person name="Liu S."/>
            <person name="Chen S."/>
            <person name="Xiao Y."/>
            <person name="Zhu B."/>
            <person name="Gao Y."/>
            <person name="Zhang Y."/>
            <person name="Chen B."/>
            <person name="Luo J."/>
            <person name="Deng Z."/>
            <person name="Chen X."/>
            <person name="Wang L."/>
            <person name="Chen S."/>
        </authorList>
    </citation>
    <scope>NUCLEOTIDE SEQUENCE [LARGE SCALE GENOMIC DNA]</scope>
    <source>
        <strain evidence="5 6">JCM 10635</strain>
        <plasmid evidence="5 6">unnamed1</plasmid>
    </source>
</reference>
<geneLocation type="plasmid" evidence="5">
    <name>unnamed1</name>
</geneLocation>
<keyword evidence="5" id="KW-0614">Plasmid</keyword>
<evidence type="ECO:0000256" key="3">
    <source>
        <dbReference type="SAM" id="Coils"/>
    </source>
</evidence>
<dbReference type="InterPro" id="IPR035965">
    <property type="entry name" value="PAS-like_dom_sf"/>
</dbReference>
<dbReference type="Pfam" id="PF13185">
    <property type="entry name" value="GAF_2"/>
    <property type="match status" value="2"/>
</dbReference>
<keyword evidence="3" id="KW-0175">Coiled coil</keyword>
<dbReference type="SUPFAM" id="SSF55781">
    <property type="entry name" value="GAF domain-like"/>
    <property type="match status" value="3"/>
</dbReference>
<feature type="domain" description="PAS" evidence="4">
    <location>
        <begin position="161"/>
        <end position="216"/>
    </location>
</feature>
<dbReference type="SUPFAM" id="SSF88659">
    <property type="entry name" value="Sigma3 and sigma4 domains of RNA polymerase sigma factors"/>
    <property type="match status" value="1"/>
</dbReference>
<feature type="coiled-coil region" evidence="3">
    <location>
        <begin position="703"/>
        <end position="730"/>
    </location>
</feature>
<dbReference type="PROSITE" id="PS50112">
    <property type="entry name" value="PAS"/>
    <property type="match status" value="2"/>
</dbReference>
<dbReference type="NCBIfam" id="TIGR00229">
    <property type="entry name" value="sensory_box"/>
    <property type="match status" value="3"/>
</dbReference>
<keyword evidence="2" id="KW-0804">Transcription</keyword>
<dbReference type="InterPro" id="IPR013324">
    <property type="entry name" value="RNA_pol_sigma_r3/r4-like"/>
</dbReference>
<dbReference type="Pfam" id="PF04967">
    <property type="entry name" value="HTH_10"/>
    <property type="match status" value="1"/>
</dbReference>
<sequence>MLIFARVFTFIYISVLSIYVGETRSTHMVNSSSLVDESFLSEVIAGVPYGILALNETGVVVFATPSTERLLGYTPEELVDRSIEGLFSGDRSSLLEQFRHEANTTTSGGSEIPLSLVDNRGDDVPVWLSVTEAMYDDQRYYTLTLREGVAEHPRNRRSSRDEQPLERIVEQAIDGIVVVDLEADDIVECNRQFCDMLGYQYEELMSLDPGDLFHDELDWVRERIEQDLTEAAGWNGDLAYDTRSGDAISTETFVSQIEVDDRPFLLATVRSSTRRNTYERQLKALNDASRRLMDADTAHDIGDVVLEVVQTVFGRSLTALWLYEQNNDVLRPLAASEKVSSLSSGSAIDAIGPITSETTEMEIFRDGESELLEAYDDVDNPAHPEMSLKSLLVVPLGGYGLLAIGSTTVEDIDRSLRDLVDILAQTTQTAFKRLDHDQAIRHRSAAIDAATDSIGISNHHGEFTYANDALADLWGYDETDDLIGTTWDRLYADDEIERFESDILPVVQQQGQWRGEAVGKRTDGTTFPQEISLSALDNGGLVCVIRDITDRKSQEQQLEMLNEVAHELMKVHSREEIAEIGVDAIENVLGFEVACFRLLNHEKSILEPAVLTTGAERLVTSHIAYDLEATLAGRAFRVSEPVSTIPLSGEFGRSSPVEYPSVHIPVGTHGVVSIIVEDDDEVDDRDIRLADILAVAVRTAIERTEQTQLLKEQEHELRQQRDQLETLNRINTLIQLIEKKLVEATTRSELESTICEQLAASELYSSAWIGDAEVTTDRIAARAGSGIADADLKAINETPLSSLGNGTVERALETGDITVIRQYRLEGGVTDTDSDDQDRQVETTAAVPIIYGDRIYGVMVVHGTNEDVFGEKAVRGFELLGQITGFAISAIQNRKILLSDSVVELEFEVADPRVFCLNVTKELDCQCKLERSIPIDEGKFMHYHTITGAKPADVLELAAEADHVEDATAVAKRDDGFVLQSVTPEAPAETALQAGATYQSAVAKDGRGRLVVEAPQSADIREIVAQLEEGFSTVDLRSKRERERSIHTADEFRDVVDAQLTEKQRTTIESAYFSGYYDWPREITAEELADSMGVSSSTLHQHLRNGTRHLLSAFFQDQDK</sequence>
<feature type="domain" description="PAS" evidence="4">
    <location>
        <begin position="36"/>
        <end position="105"/>
    </location>
</feature>
<organism evidence="5 6">
    <name type="scientific">Natronorubrum bangense</name>
    <dbReference type="NCBI Taxonomy" id="61858"/>
    <lineage>
        <taxon>Archaea</taxon>
        <taxon>Methanobacteriati</taxon>
        <taxon>Methanobacteriota</taxon>
        <taxon>Stenosarchaea group</taxon>
        <taxon>Halobacteria</taxon>
        <taxon>Halobacteriales</taxon>
        <taxon>Natrialbaceae</taxon>
        <taxon>Natronorubrum</taxon>
    </lineage>
</organism>
<dbReference type="Pfam" id="PF15915">
    <property type="entry name" value="BAT"/>
    <property type="match status" value="1"/>
</dbReference>